<dbReference type="RefSeq" id="WP_157177271.1">
    <property type="nucleotide sequence ID" value="NZ_BMJP01000001.1"/>
</dbReference>
<sequence length="53" mass="5823">MRAVTISIADAVEISGLSQATLYRLIDRGKLATVKIGRRRLVRLDSLEQLIAA</sequence>
<dbReference type="Gene3D" id="3.90.105.50">
    <property type="match status" value="1"/>
</dbReference>
<evidence type="ECO:0000313" key="3">
    <source>
        <dbReference type="Proteomes" id="UP000546701"/>
    </source>
</evidence>
<evidence type="ECO:0000259" key="1">
    <source>
        <dbReference type="Pfam" id="PF12728"/>
    </source>
</evidence>
<dbReference type="Proteomes" id="UP000546701">
    <property type="component" value="Unassembled WGS sequence"/>
</dbReference>
<dbReference type="InterPro" id="IPR009061">
    <property type="entry name" value="DNA-bd_dom_put_sf"/>
</dbReference>
<protein>
    <submittedName>
        <fullName evidence="2">Excisionase family DNA binding protein</fullName>
    </submittedName>
</protein>
<comment type="caution">
    <text evidence="2">The sequence shown here is derived from an EMBL/GenBank/DDBJ whole genome shotgun (WGS) entry which is preliminary data.</text>
</comment>
<keyword evidence="3" id="KW-1185">Reference proteome</keyword>
<proteinExistence type="predicted"/>
<dbReference type="OrthoDB" id="7226381at2"/>
<dbReference type="InterPro" id="IPR038148">
    <property type="entry name" value="Tn1545/Tn916_Xis"/>
</dbReference>
<dbReference type="NCBIfam" id="TIGR01764">
    <property type="entry name" value="excise"/>
    <property type="match status" value="1"/>
</dbReference>
<evidence type="ECO:0000313" key="2">
    <source>
        <dbReference type="EMBL" id="MBB5728322.1"/>
    </source>
</evidence>
<reference evidence="2 3" key="1">
    <citation type="submission" date="2020-08" db="EMBL/GenBank/DDBJ databases">
        <title>Genomic Encyclopedia of Type Strains, Phase IV (KMG-IV): sequencing the most valuable type-strain genomes for metagenomic binning, comparative biology and taxonomic classification.</title>
        <authorList>
            <person name="Goeker M."/>
        </authorList>
    </citation>
    <scope>NUCLEOTIDE SEQUENCE [LARGE SCALE GENOMIC DNA]</scope>
    <source>
        <strain evidence="2 3">DSM 103336</strain>
    </source>
</reference>
<dbReference type="InterPro" id="IPR041657">
    <property type="entry name" value="HTH_17"/>
</dbReference>
<dbReference type="Pfam" id="PF12728">
    <property type="entry name" value="HTH_17"/>
    <property type="match status" value="1"/>
</dbReference>
<feature type="domain" description="Helix-turn-helix" evidence="1">
    <location>
        <begin position="7"/>
        <end position="52"/>
    </location>
</feature>
<gene>
    <name evidence="2" type="ORF">FHS99_000792</name>
</gene>
<name>A0A7W9BQN1_9SPHN</name>
<dbReference type="GO" id="GO:0003677">
    <property type="term" value="F:DNA binding"/>
    <property type="evidence" value="ECO:0007669"/>
    <property type="project" value="InterPro"/>
</dbReference>
<dbReference type="AlphaFoldDB" id="A0A7W9BQN1"/>
<dbReference type="InterPro" id="IPR010093">
    <property type="entry name" value="SinI_DNA-bd"/>
</dbReference>
<organism evidence="2 3">
    <name type="scientific">Sphingomonas prati</name>
    <dbReference type="NCBI Taxonomy" id="1843237"/>
    <lineage>
        <taxon>Bacteria</taxon>
        <taxon>Pseudomonadati</taxon>
        <taxon>Pseudomonadota</taxon>
        <taxon>Alphaproteobacteria</taxon>
        <taxon>Sphingomonadales</taxon>
        <taxon>Sphingomonadaceae</taxon>
        <taxon>Sphingomonas</taxon>
    </lineage>
</organism>
<accession>A0A7W9BQN1</accession>
<dbReference type="EMBL" id="JACIJR010000002">
    <property type="protein sequence ID" value="MBB5728322.1"/>
    <property type="molecule type" value="Genomic_DNA"/>
</dbReference>
<dbReference type="SUPFAM" id="SSF46955">
    <property type="entry name" value="Putative DNA-binding domain"/>
    <property type="match status" value="1"/>
</dbReference>